<protein>
    <submittedName>
        <fullName evidence="1">Uncharacterized protein</fullName>
    </submittedName>
</protein>
<comment type="caution">
    <text evidence="1">The sequence shown here is derived from an EMBL/GenBank/DDBJ whole genome shotgun (WGS) entry which is preliminary data.</text>
</comment>
<name>G4T6Y3_SERID</name>
<dbReference type="InParanoid" id="G4T6Y3"/>
<evidence type="ECO:0000313" key="2">
    <source>
        <dbReference type="Proteomes" id="UP000007148"/>
    </source>
</evidence>
<dbReference type="HOGENOM" id="CLU_1133957_0_0_1"/>
<organism evidence="1 2">
    <name type="scientific">Serendipita indica (strain DSM 11827)</name>
    <name type="common">Root endophyte fungus</name>
    <name type="synonym">Piriformospora indica</name>
    <dbReference type="NCBI Taxonomy" id="1109443"/>
    <lineage>
        <taxon>Eukaryota</taxon>
        <taxon>Fungi</taxon>
        <taxon>Dikarya</taxon>
        <taxon>Basidiomycota</taxon>
        <taxon>Agaricomycotina</taxon>
        <taxon>Agaricomycetes</taxon>
        <taxon>Sebacinales</taxon>
        <taxon>Serendipitaceae</taxon>
        <taxon>Serendipita</taxon>
    </lineage>
</organism>
<dbReference type="Proteomes" id="UP000007148">
    <property type="component" value="Unassembled WGS sequence"/>
</dbReference>
<evidence type="ECO:0000313" key="1">
    <source>
        <dbReference type="EMBL" id="CCA67095.1"/>
    </source>
</evidence>
<keyword evidence="2" id="KW-1185">Reference proteome</keyword>
<dbReference type="EMBL" id="CAFZ01000009">
    <property type="protein sequence ID" value="CCA67095.1"/>
    <property type="molecule type" value="Genomic_DNA"/>
</dbReference>
<dbReference type="AlphaFoldDB" id="G4T6Y3"/>
<accession>G4T6Y3</accession>
<proteinExistence type="predicted"/>
<sequence length="245" mass="28141">MLISPRSVEAAPTSTFTYGSREIESWLNNSRVAGRHDEPSAEAKRTLHLDEDDQRYTDEVAIVGPFGEDDQQIFKELLERTGDAPIVDNLRRFSPGQTRLIRGLKAGQRWRTVRRESDRRTFSCAASLYPLLHERCLGLLQNWTGMTPQELWAVVRQCNKDYIPTGIRQGISGVDYYELRLDVEWLYVTILDSPRLRDEWMQSLLFKTTLDDGDLYKFLMDSLLLDQSSPKQIPYLTSCSSAQSA</sequence>
<reference evidence="1 2" key="1">
    <citation type="journal article" date="2011" name="PLoS Pathog.">
        <title>Endophytic Life Strategies Decoded by Genome and Transcriptome Analyses of the Mutualistic Root Symbiont Piriformospora indica.</title>
        <authorList>
            <person name="Zuccaro A."/>
            <person name="Lahrmann U."/>
            <person name="Guldener U."/>
            <person name="Langen G."/>
            <person name="Pfiffi S."/>
            <person name="Biedenkopf D."/>
            <person name="Wong P."/>
            <person name="Samans B."/>
            <person name="Grimm C."/>
            <person name="Basiewicz M."/>
            <person name="Murat C."/>
            <person name="Martin F."/>
            <person name="Kogel K.H."/>
        </authorList>
    </citation>
    <scope>NUCLEOTIDE SEQUENCE [LARGE SCALE GENOMIC DNA]</scope>
    <source>
        <strain evidence="1 2">DSM 11827</strain>
    </source>
</reference>
<gene>
    <name evidence="1" type="ORF">PIIN_00929</name>
</gene>